<protein>
    <submittedName>
        <fullName evidence="1">Uncharacterized protein</fullName>
    </submittedName>
</protein>
<dbReference type="AlphaFoldDB" id="A0A6C0F2B2"/>
<reference evidence="1" key="1">
    <citation type="journal article" date="2020" name="Nature">
        <title>Giant virus diversity and host interactions through global metagenomics.</title>
        <authorList>
            <person name="Schulz F."/>
            <person name="Roux S."/>
            <person name="Paez-Espino D."/>
            <person name="Jungbluth S."/>
            <person name="Walsh D.A."/>
            <person name="Denef V.J."/>
            <person name="McMahon K.D."/>
            <person name="Konstantinidis K.T."/>
            <person name="Eloe-Fadrosh E.A."/>
            <person name="Kyrpides N.C."/>
            <person name="Woyke T."/>
        </authorList>
    </citation>
    <scope>NUCLEOTIDE SEQUENCE</scope>
    <source>
        <strain evidence="1">GVMAG-M-3300009180-45</strain>
    </source>
</reference>
<proteinExistence type="predicted"/>
<evidence type="ECO:0000313" key="1">
    <source>
        <dbReference type="EMBL" id="QHT35598.1"/>
    </source>
</evidence>
<sequence length="344" mass="38818">MTSGRPCGHVPQFPDGKCRLHHNMLIRRADDDRGAAAIHLLRERFRVGATVDQLDALVEDLRPTVVARFHNALTWNVDNLVMPPYYNTVRRLARGGGDAGVLTTVIQGWIALGMLNERRANMVARHAEALLDAAAWQANLPPAPRPIPAHQREAQLAADTQNVHTTEITKQMKESLDMLCAVEVPNSQRESVHEMRDSWRRMGKPESEIKVVYQDVSTWWNKNTIYSPGDKLYRRSLRGLWWTIKSYKGEVREELEKRLWDECRDACLPYSVCTQGHLARLSNVMVGFDDAFAQPVAVGEILQQKMAAIAAMDVDTDKQVELAKAVLAELKIPAEKHGDWLAAF</sequence>
<organism evidence="1">
    <name type="scientific">viral metagenome</name>
    <dbReference type="NCBI Taxonomy" id="1070528"/>
    <lineage>
        <taxon>unclassified sequences</taxon>
        <taxon>metagenomes</taxon>
        <taxon>organismal metagenomes</taxon>
    </lineage>
</organism>
<accession>A0A6C0F2B2</accession>
<name>A0A6C0F2B2_9ZZZZ</name>
<dbReference type="EMBL" id="MN739023">
    <property type="protein sequence ID" value="QHT35598.1"/>
    <property type="molecule type" value="Genomic_DNA"/>
</dbReference>